<dbReference type="EC" id="3.1.1.-" evidence="4"/>
<keyword evidence="7" id="KW-1185">Reference proteome</keyword>
<dbReference type="RefSeq" id="WP_003982002.1">
    <property type="nucleotide sequence ID" value="NZ_CP043497.1"/>
</dbReference>
<evidence type="ECO:0000313" key="6">
    <source>
        <dbReference type="EMBL" id="UNZ01980.1"/>
    </source>
</evidence>
<evidence type="ECO:0000256" key="3">
    <source>
        <dbReference type="ARBA" id="ARBA00023157"/>
    </source>
</evidence>
<feature type="domain" description="Carboxylesterase type B" evidence="5">
    <location>
        <begin position="10"/>
        <end position="502"/>
    </location>
</feature>
<dbReference type="PANTHER" id="PTHR43918:SF4">
    <property type="entry name" value="CARBOXYLIC ESTER HYDROLASE"/>
    <property type="match status" value="1"/>
</dbReference>
<dbReference type="InterPro" id="IPR019819">
    <property type="entry name" value="Carboxylesterase_B_CS"/>
</dbReference>
<dbReference type="PRINTS" id="PR00878">
    <property type="entry name" value="CHOLNESTRASE"/>
</dbReference>
<evidence type="ECO:0000313" key="7">
    <source>
        <dbReference type="Proteomes" id="UP000829494"/>
    </source>
</evidence>
<dbReference type="EMBL" id="CP094298">
    <property type="protein sequence ID" value="UNZ01980.1"/>
    <property type="molecule type" value="Genomic_DNA"/>
</dbReference>
<accession>A0ABY3YX59</accession>
<dbReference type="SUPFAM" id="SSF53474">
    <property type="entry name" value="alpha/beta-Hydrolases"/>
    <property type="match status" value="1"/>
</dbReference>
<evidence type="ECO:0000256" key="2">
    <source>
        <dbReference type="ARBA" id="ARBA00022801"/>
    </source>
</evidence>
<dbReference type="Gene3D" id="3.40.50.1820">
    <property type="entry name" value="alpha/beta hydrolase"/>
    <property type="match status" value="1"/>
</dbReference>
<dbReference type="Proteomes" id="UP000829494">
    <property type="component" value="Chromosome"/>
</dbReference>
<sequence>MAAGRAWWRTVETERGRVCGEPAPVAEGDVDAPPVAAFRGIPYAASPVGALRFAPPRPHEGWSGVRDAARPGPAVPQGPSRLECVMGRRAVDWSEDDCLTLNVWSPAGAAGAGRPVLVWFHGGGFSSGSGGWDWYDGTRLAALGDVVVVTANYRLGPLGYLYLPESGVGNLGLRDQAAVLRWVRDNIAAFGGDPAGVTVGGQSAGAYAALALAVAPETRGMVRRVIAQSGPWGLPPQEPDAAAGSAAAFLDLLGLPGKAVGGAREAEVLRELRALPAERLLAAYARLSADRARPGRIAPPMYPVLGGALLPTPPRQAVAEGALGGAGLLIGTVRDEMTAFVAFDERARAFTRDDVLRIMREDARDTFRGGDRDAAACAYDDLARLRPDASHAELLTEAATGWLFRDGVTRIAEQRAAQGTPAYVYRFDRGPDGDDGTLGATHCAELPFLFGTFDAYPDSPMLGRPGTDARRLARAFGGAFAAFTATGTPNGPGLADWRPYCGGPAPEVMYFG</sequence>
<evidence type="ECO:0000256" key="4">
    <source>
        <dbReference type="RuleBase" id="RU361235"/>
    </source>
</evidence>
<dbReference type="PROSITE" id="PS00941">
    <property type="entry name" value="CARBOXYLESTERASE_B_2"/>
    <property type="match status" value="1"/>
</dbReference>
<dbReference type="GO" id="GO:0016787">
    <property type="term" value="F:hydrolase activity"/>
    <property type="evidence" value="ECO:0007669"/>
    <property type="project" value="UniProtKB-KW"/>
</dbReference>
<organism evidence="6 7">
    <name type="scientific">Streptomyces rimosus subsp. rimosus</name>
    <dbReference type="NCBI Taxonomy" id="132474"/>
    <lineage>
        <taxon>Bacteria</taxon>
        <taxon>Bacillati</taxon>
        <taxon>Actinomycetota</taxon>
        <taxon>Actinomycetes</taxon>
        <taxon>Kitasatosporales</taxon>
        <taxon>Streptomycetaceae</taxon>
        <taxon>Streptomyces</taxon>
    </lineage>
</organism>
<dbReference type="InterPro" id="IPR002018">
    <property type="entry name" value="CarbesteraseB"/>
</dbReference>
<dbReference type="GeneID" id="66858935"/>
<proteinExistence type="inferred from homology"/>
<dbReference type="PANTHER" id="PTHR43918">
    <property type="entry name" value="ACETYLCHOLINESTERASE"/>
    <property type="match status" value="1"/>
</dbReference>
<keyword evidence="3" id="KW-1015">Disulfide bond</keyword>
<evidence type="ECO:0000259" key="5">
    <source>
        <dbReference type="Pfam" id="PF00135"/>
    </source>
</evidence>
<gene>
    <name evidence="6" type="primary">pcd</name>
    <name evidence="6" type="ORF">SRIMR7_07490</name>
</gene>
<comment type="similarity">
    <text evidence="1 4">Belongs to the type-B carboxylesterase/lipase family.</text>
</comment>
<dbReference type="InterPro" id="IPR000997">
    <property type="entry name" value="Cholinesterase"/>
</dbReference>
<protein>
    <recommendedName>
        <fullName evidence="4">Carboxylic ester hydrolase</fullName>
        <ecNumber evidence="4">3.1.1.-</ecNumber>
    </recommendedName>
</protein>
<name>A0ABY3YX59_STRRM</name>
<dbReference type="PROSITE" id="PS00122">
    <property type="entry name" value="CARBOXYLESTERASE_B_1"/>
    <property type="match status" value="1"/>
</dbReference>
<dbReference type="Pfam" id="PF00135">
    <property type="entry name" value="COesterase"/>
    <property type="match status" value="1"/>
</dbReference>
<dbReference type="InterPro" id="IPR019826">
    <property type="entry name" value="Carboxylesterase_B_AS"/>
</dbReference>
<keyword evidence="2 4" id="KW-0378">Hydrolase</keyword>
<dbReference type="InterPro" id="IPR029058">
    <property type="entry name" value="AB_hydrolase_fold"/>
</dbReference>
<evidence type="ECO:0000256" key="1">
    <source>
        <dbReference type="ARBA" id="ARBA00005964"/>
    </source>
</evidence>
<reference evidence="6 7" key="1">
    <citation type="submission" date="2022-03" db="EMBL/GenBank/DDBJ databases">
        <title>Complete genome of Streptomyces rimosus ssp. rimosus R7 (=ATCC 10970).</title>
        <authorList>
            <person name="Beganovic S."/>
            <person name="Ruckert C."/>
            <person name="Busche T."/>
            <person name="Kalinowski J."/>
            <person name="Wittmann C."/>
        </authorList>
    </citation>
    <scope>NUCLEOTIDE SEQUENCE [LARGE SCALE GENOMIC DNA]</scope>
    <source>
        <strain evidence="6 7">R7</strain>
    </source>
</reference>
<dbReference type="InterPro" id="IPR050654">
    <property type="entry name" value="AChE-related_enzymes"/>
</dbReference>